<reference evidence="3 4" key="1">
    <citation type="journal article" date="2016" name="Fungal Biol.">
        <title>The genome of Xylona heveae provides a window into fungal endophytism.</title>
        <authorList>
            <person name="Gazis R."/>
            <person name="Kuo A."/>
            <person name="Riley R."/>
            <person name="LaButti K."/>
            <person name="Lipzen A."/>
            <person name="Lin J."/>
            <person name="Amirebrahimi M."/>
            <person name="Hesse C.N."/>
            <person name="Spatafora J.W."/>
            <person name="Henrissat B."/>
            <person name="Hainaut M."/>
            <person name="Grigoriev I.V."/>
            <person name="Hibbett D.S."/>
        </authorList>
    </citation>
    <scope>NUCLEOTIDE SEQUENCE [LARGE SCALE GENOMIC DNA]</scope>
    <source>
        <strain evidence="3 4">TC161</strain>
    </source>
</reference>
<dbReference type="Proteomes" id="UP000076632">
    <property type="component" value="Unassembled WGS sequence"/>
</dbReference>
<feature type="domain" description="DUF7907" evidence="2">
    <location>
        <begin position="66"/>
        <end position="206"/>
    </location>
</feature>
<keyword evidence="4" id="KW-1185">Reference proteome</keyword>
<keyword evidence="1" id="KW-0732">Signal</keyword>
<dbReference type="AlphaFoldDB" id="A0A165IE63"/>
<dbReference type="GeneID" id="28900084"/>
<gene>
    <name evidence="3" type="ORF">L228DRAFT_267075</name>
</gene>
<evidence type="ECO:0000313" key="3">
    <source>
        <dbReference type="EMBL" id="KZF24769.1"/>
    </source>
</evidence>
<feature type="signal peptide" evidence="1">
    <location>
        <begin position="1"/>
        <end position="33"/>
    </location>
</feature>
<protein>
    <recommendedName>
        <fullName evidence="2">DUF7907 domain-containing protein</fullName>
    </recommendedName>
</protein>
<dbReference type="RefSeq" id="XP_018190324.1">
    <property type="nucleotide sequence ID" value="XM_018334947.1"/>
</dbReference>
<evidence type="ECO:0000259" key="2">
    <source>
        <dbReference type="Pfam" id="PF25484"/>
    </source>
</evidence>
<dbReference type="InParanoid" id="A0A165IE63"/>
<evidence type="ECO:0000313" key="4">
    <source>
        <dbReference type="Proteomes" id="UP000076632"/>
    </source>
</evidence>
<dbReference type="Pfam" id="PF25484">
    <property type="entry name" value="DUF7907"/>
    <property type="match status" value="1"/>
</dbReference>
<accession>A0A165IE63</accession>
<evidence type="ECO:0000256" key="1">
    <source>
        <dbReference type="SAM" id="SignalP"/>
    </source>
</evidence>
<feature type="chain" id="PRO_5007859224" description="DUF7907 domain-containing protein" evidence="1">
    <location>
        <begin position="34"/>
        <end position="210"/>
    </location>
</feature>
<dbReference type="InterPro" id="IPR057229">
    <property type="entry name" value="DUF7907"/>
</dbReference>
<organism evidence="3 4">
    <name type="scientific">Xylona heveae (strain CBS 132557 / TC161)</name>
    <dbReference type="NCBI Taxonomy" id="1328760"/>
    <lineage>
        <taxon>Eukaryota</taxon>
        <taxon>Fungi</taxon>
        <taxon>Dikarya</taxon>
        <taxon>Ascomycota</taxon>
        <taxon>Pezizomycotina</taxon>
        <taxon>Xylonomycetes</taxon>
        <taxon>Xylonales</taxon>
        <taxon>Xylonaceae</taxon>
        <taxon>Xylona</taxon>
    </lineage>
</organism>
<dbReference type="EMBL" id="KV407456">
    <property type="protein sequence ID" value="KZF24769.1"/>
    <property type="molecule type" value="Genomic_DNA"/>
</dbReference>
<proteinExistence type="predicted"/>
<sequence>MHFNPSSLAISTTALALLSSFSLLASLASLASASLLPPDGAQRRDTVSSASYYTVQRPPWYGHSPVPHEGEYLYAYSTGSGSGTSVLAAAFTSNKTLAVEGYITNTTTFEVLLDFDASASESRWTLQIPSGSVAQSTAVPVAIEPENGTVGFGYDTGPQPGLWTSAVAGFDGFLACDTSLGITQLYALIKVGDTVSVPSGCVEIDLGKAS</sequence>
<name>A0A165IE63_XYLHT</name>